<name>S7P1U9_MYOBR</name>
<keyword evidence="2" id="KW-1185">Reference proteome</keyword>
<dbReference type="EMBL" id="KE161472">
    <property type="protein sequence ID" value="EPQ04063.1"/>
    <property type="molecule type" value="Genomic_DNA"/>
</dbReference>
<accession>S7P1U9</accession>
<evidence type="ECO:0000313" key="2">
    <source>
        <dbReference type="Proteomes" id="UP000052978"/>
    </source>
</evidence>
<sequence>MCRNRVPGASRKPGRLPRLEPFVLTWEGERVSPRSCSVPTWKGVCNPQVCVFDEQKLQKRLPNSRMQTPSRTSEFRNSHLCRTFTSKFPEKSKFPEVQWEEF</sequence>
<reference evidence="1 2" key="1">
    <citation type="journal article" date="2013" name="Nat. Commun.">
        <title>Genome analysis reveals insights into physiology and longevity of the Brandt's bat Myotis brandtii.</title>
        <authorList>
            <person name="Seim I."/>
            <person name="Fang X."/>
            <person name="Xiong Z."/>
            <person name="Lobanov A.V."/>
            <person name="Huang Z."/>
            <person name="Ma S."/>
            <person name="Feng Y."/>
            <person name="Turanov A.A."/>
            <person name="Zhu Y."/>
            <person name="Lenz T.L."/>
            <person name="Gerashchenko M.V."/>
            <person name="Fan D."/>
            <person name="Hee Yim S."/>
            <person name="Yao X."/>
            <person name="Jordan D."/>
            <person name="Xiong Y."/>
            <person name="Ma Y."/>
            <person name="Lyapunov A.N."/>
            <person name="Chen G."/>
            <person name="Kulakova O.I."/>
            <person name="Sun Y."/>
            <person name="Lee S.G."/>
            <person name="Bronson R.T."/>
            <person name="Moskalev A.A."/>
            <person name="Sunyaev S.R."/>
            <person name="Zhang G."/>
            <person name="Krogh A."/>
            <person name="Wang J."/>
            <person name="Gladyshev V.N."/>
        </authorList>
    </citation>
    <scope>NUCLEOTIDE SEQUENCE [LARGE SCALE GENOMIC DNA]</scope>
</reference>
<evidence type="ECO:0000313" key="1">
    <source>
        <dbReference type="EMBL" id="EPQ04063.1"/>
    </source>
</evidence>
<gene>
    <name evidence="1" type="ORF">D623_10018812</name>
</gene>
<dbReference type="Proteomes" id="UP000052978">
    <property type="component" value="Unassembled WGS sequence"/>
</dbReference>
<protein>
    <submittedName>
        <fullName evidence="1">Uncharacterized protein</fullName>
    </submittedName>
</protein>
<proteinExistence type="predicted"/>
<organism evidence="1 2">
    <name type="scientific">Myotis brandtii</name>
    <name type="common">Brandt's bat</name>
    <dbReference type="NCBI Taxonomy" id="109478"/>
    <lineage>
        <taxon>Eukaryota</taxon>
        <taxon>Metazoa</taxon>
        <taxon>Chordata</taxon>
        <taxon>Craniata</taxon>
        <taxon>Vertebrata</taxon>
        <taxon>Euteleostomi</taxon>
        <taxon>Mammalia</taxon>
        <taxon>Eutheria</taxon>
        <taxon>Laurasiatheria</taxon>
        <taxon>Chiroptera</taxon>
        <taxon>Yangochiroptera</taxon>
        <taxon>Vespertilionidae</taxon>
        <taxon>Myotis</taxon>
    </lineage>
</organism>
<dbReference type="AlphaFoldDB" id="S7P1U9"/>